<gene>
    <name evidence="1" type="ORF">ThidrDRAFT_2297</name>
</gene>
<reference evidence="1 2" key="1">
    <citation type="submission" date="2011-06" db="EMBL/GenBank/DDBJ databases">
        <title>The draft genome of Thiorhodococcus drewsii AZ1.</title>
        <authorList>
            <consortium name="US DOE Joint Genome Institute (JGI-PGF)"/>
            <person name="Lucas S."/>
            <person name="Han J."/>
            <person name="Lapidus A."/>
            <person name="Cheng J.-F."/>
            <person name="Goodwin L."/>
            <person name="Pitluck S."/>
            <person name="Peters L."/>
            <person name="Land M.L."/>
            <person name="Hauser L."/>
            <person name="Vogl K."/>
            <person name="Liu Z."/>
            <person name="Imhoff J."/>
            <person name="Thiel V."/>
            <person name="Frigaard N.-U."/>
            <person name="Bryant D.A."/>
            <person name="Woyke T.J."/>
        </authorList>
    </citation>
    <scope>NUCLEOTIDE SEQUENCE [LARGE SCALE GENOMIC DNA]</scope>
    <source>
        <strain evidence="1 2">AZ1</strain>
    </source>
</reference>
<name>G2E1Y4_9GAMM</name>
<sequence length="117" mass="13079">MRIPRRPAALILMLTLLVLQAQVWAAAILGCRHEGQMTAQTMTICQHHLPGSMSPEPARSSLFDCQKCALHSLVTVAVPMTFALAVPDRFDPPTPVVRAEQHFYRFVPRLPERPPRA</sequence>
<evidence type="ECO:0008006" key="3">
    <source>
        <dbReference type="Google" id="ProtNLM"/>
    </source>
</evidence>
<accession>G2E1Y4</accession>
<dbReference type="RefSeq" id="WP_007041010.1">
    <property type="nucleotide sequence ID" value="NZ_AFWT01000015.1"/>
</dbReference>
<dbReference type="STRING" id="765913.ThidrDRAFT_2297"/>
<comment type="caution">
    <text evidence="1">The sequence shown here is derived from an EMBL/GenBank/DDBJ whole genome shotgun (WGS) entry which is preliminary data.</text>
</comment>
<dbReference type="AlphaFoldDB" id="G2E1Y4"/>
<protein>
    <recommendedName>
        <fullName evidence="3">DUF2946 domain-containing protein</fullName>
    </recommendedName>
</protein>
<evidence type="ECO:0000313" key="1">
    <source>
        <dbReference type="EMBL" id="EGV30933.1"/>
    </source>
</evidence>
<dbReference type="EMBL" id="AFWT01000015">
    <property type="protein sequence ID" value="EGV30933.1"/>
    <property type="molecule type" value="Genomic_DNA"/>
</dbReference>
<evidence type="ECO:0000313" key="2">
    <source>
        <dbReference type="Proteomes" id="UP000004200"/>
    </source>
</evidence>
<dbReference type="Proteomes" id="UP000004200">
    <property type="component" value="Unassembled WGS sequence"/>
</dbReference>
<organism evidence="1 2">
    <name type="scientific">Thiorhodococcus drewsii AZ1</name>
    <dbReference type="NCBI Taxonomy" id="765913"/>
    <lineage>
        <taxon>Bacteria</taxon>
        <taxon>Pseudomonadati</taxon>
        <taxon>Pseudomonadota</taxon>
        <taxon>Gammaproteobacteria</taxon>
        <taxon>Chromatiales</taxon>
        <taxon>Chromatiaceae</taxon>
        <taxon>Thiorhodococcus</taxon>
    </lineage>
</organism>
<proteinExistence type="predicted"/>
<dbReference type="PROSITE" id="PS51257">
    <property type="entry name" value="PROKAR_LIPOPROTEIN"/>
    <property type="match status" value="1"/>
</dbReference>
<keyword evidence="2" id="KW-1185">Reference proteome</keyword>